<keyword evidence="4" id="KW-1185">Reference proteome</keyword>
<feature type="domain" description="SUEL-type lectin" evidence="2">
    <location>
        <begin position="257"/>
        <end position="346"/>
    </location>
</feature>
<organism evidence="3 4">
    <name type="scientific">Oikopleura dioica</name>
    <name type="common">Tunicate</name>
    <dbReference type="NCBI Taxonomy" id="34765"/>
    <lineage>
        <taxon>Eukaryota</taxon>
        <taxon>Metazoa</taxon>
        <taxon>Chordata</taxon>
        <taxon>Tunicata</taxon>
        <taxon>Appendicularia</taxon>
        <taxon>Copelata</taxon>
        <taxon>Oikopleuridae</taxon>
        <taxon>Oikopleura</taxon>
    </lineage>
</organism>
<dbReference type="Pfam" id="PF02140">
    <property type="entry name" value="SUEL_Lectin"/>
    <property type="match status" value="1"/>
</dbReference>
<proteinExistence type="predicted"/>
<sequence>MKLFGTYLLASVAARRNKNKNKGEGRLYADLGSFLSAAPPSWWNESQTVGFLKNARTDGKAVFSDEVWAGARRGAGERMGNQYTAIVNRALRTYAKCKDITLPEDTFESRRRRSTEEGGRKKKKNRGGKKNKKNKESGRGIPATTPDKLHWNMTWRVAMVVRETMMSDVNCITSAYRLFQRLDRYNLNANYQYCTNVNDSAPYCQWLQKDEEGQTISYKTARKQGTYTKFAKGGAISVYSPVCEVMDKPANANYDGDIYCPEGYAIKIDRAKYGRSTRGFCRGDADSNINLCKGKTGSTVVVTDIIADKCDGLTNCVIEASNEFLNGGEDPCPGVEKLAEVYHTCEKIEE</sequence>
<dbReference type="PANTHER" id="PTHR46780">
    <property type="entry name" value="PROTEIN EVA-1"/>
    <property type="match status" value="1"/>
</dbReference>
<reference evidence="3 4" key="1">
    <citation type="submission" date="2021-04" db="EMBL/GenBank/DDBJ databases">
        <authorList>
            <person name="Bliznina A."/>
        </authorList>
    </citation>
    <scope>NUCLEOTIDE SEQUENCE [LARGE SCALE GENOMIC DNA]</scope>
</reference>
<dbReference type="EMBL" id="OU015566">
    <property type="protein sequence ID" value="CAG5103662.1"/>
    <property type="molecule type" value="Genomic_DNA"/>
</dbReference>
<feature type="compositionally biased region" description="Basic residues" evidence="1">
    <location>
        <begin position="120"/>
        <end position="133"/>
    </location>
</feature>
<evidence type="ECO:0000313" key="4">
    <source>
        <dbReference type="Proteomes" id="UP001158576"/>
    </source>
</evidence>
<name>A0ABN7SL93_OIKDI</name>
<gene>
    <name evidence="3" type="ORF">OKIOD_LOCUS9641</name>
</gene>
<dbReference type="InterPro" id="IPR043159">
    <property type="entry name" value="Lectin_gal-bd_sf"/>
</dbReference>
<dbReference type="Proteomes" id="UP001158576">
    <property type="component" value="Chromosome 1"/>
</dbReference>
<feature type="region of interest" description="Disordered" evidence="1">
    <location>
        <begin position="105"/>
        <end position="145"/>
    </location>
</feature>
<dbReference type="Gene3D" id="2.60.120.740">
    <property type="match status" value="1"/>
</dbReference>
<evidence type="ECO:0000259" key="2">
    <source>
        <dbReference type="PROSITE" id="PS50228"/>
    </source>
</evidence>
<dbReference type="PROSITE" id="PS50228">
    <property type="entry name" value="SUEL_LECTIN"/>
    <property type="match status" value="1"/>
</dbReference>
<evidence type="ECO:0000256" key="1">
    <source>
        <dbReference type="SAM" id="MobiDB-lite"/>
    </source>
</evidence>
<dbReference type="InterPro" id="IPR000922">
    <property type="entry name" value="Lectin_gal-bd_dom"/>
</dbReference>
<protein>
    <submittedName>
        <fullName evidence="3">Oidioi.mRNA.OKI2018_I69.chr1.g876.t1.cds</fullName>
    </submittedName>
</protein>
<evidence type="ECO:0000313" key="3">
    <source>
        <dbReference type="EMBL" id="CAG5103662.1"/>
    </source>
</evidence>
<accession>A0ABN7SL93</accession>